<evidence type="ECO:0000313" key="5">
    <source>
        <dbReference type="Proteomes" id="UP001195724"/>
    </source>
</evidence>
<gene>
    <name evidence="3" type="ORF">J7S33_25140</name>
    <name evidence="2" type="ORF">JOE68_004852</name>
</gene>
<feature type="compositionally biased region" description="Basic and acidic residues" evidence="1">
    <location>
        <begin position="1"/>
        <end position="23"/>
    </location>
</feature>
<evidence type="ECO:0000256" key="1">
    <source>
        <dbReference type="SAM" id="MobiDB-lite"/>
    </source>
</evidence>
<feature type="region of interest" description="Disordered" evidence="1">
    <location>
        <begin position="1"/>
        <end position="45"/>
    </location>
</feature>
<accession>A0A8T8HV85</accession>
<reference evidence="3" key="2">
    <citation type="submission" date="2021-04" db="EMBL/GenBank/DDBJ databases">
        <title>Saccharothrix algeriensis WGS.</title>
        <authorList>
            <person name="Stuskova K."/>
            <person name="Hakalova E."/>
            <person name="Tebbal A.B."/>
            <person name="Eichmeier A."/>
        </authorList>
    </citation>
    <scope>NUCLEOTIDE SEQUENCE</scope>
    <source>
        <strain evidence="3">NRRL B-24137</strain>
    </source>
</reference>
<dbReference type="EMBL" id="JAFBCL010000001">
    <property type="protein sequence ID" value="MBM7813987.1"/>
    <property type="molecule type" value="Genomic_DNA"/>
</dbReference>
<sequence length="149" mass="16372">MQRVRGVEDARRLRDELDEDRPRRQAPPPVGAPTGAGATPIAPQDGEHIALDFRELNQAMSDLDELHAALYDDLTRADELAGPFGDGKGPVALHMRRAFGLRGGDLDGGVQSALRSYLRELEVLREALRQVGATHQAEDEAAAERMRRL</sequence>
<organism evidence="3 4">
    <name type="scientific">Saccharothrix algeriensis</name>
    <dbReference type="NCBI Taxonomy" id="173560"/>
    <lineage>
        <taxon>Bacteria</taxon>
        <taxon>Bacillati</taxon>
        <taxon>Actinomycetota</taxon>
        <taxon>Actinomycetes</taxon>
        <taxon>Pseudonocardiales</taxon>
        <taxon>Pseudonocardiaceae</taxon>
        <taxon>Saccharothrix</taxon>
    </lineage>
</organism>
<evidence type="ECO:0000313" key="3">
    <source>
        <dbReference type="EMBL" id="QTR02396.1"/>
    </source>
</evidence>
<dbReference type="EMBL" id="CP072788">
    <property type="protein sequence ID" value="QTR02396.1"/>
    <property type="molecule type" value="Genomic_DNA"/>
</dbReference>
<dbReference type="AlphaFoldDB" id="A0A8T8HV85"/>
<dbReference type="RefSeq" id="WP_204844558.1">
    <property type="nucleotide sequence ID" value="NZ_JAFBCL010000001.1"/>
</dbReference>
<evidence type="ECO:0000313" key="2">
    <source>
        <dbReference type="EMBL" id="MBM7813987.1"/>
    </source>
</evidence>
<dbReference type="Proteomes" id="UP000671828">
    <property type="component" value="Chromosome"/>
</dbReference>
<reference evidence="2 5" key="1">
    <citation type="submission" date="2021-01" db="EMBL/GenBank/DDBJ databases">
        <title>Sequencing the genomes of 1000 actinobacteria strains.</title>
        <authorList>
            <person name="Klenk H.-P."/>
        </authorList>
    </citation>
    <scope>NUCLEOTIDE SEQUENCE [LARGE SCALE GENOMIC DNA]</scope>
    <source>
        <strain evidence="2 5">DSM 44581</strain>
    </source>
</reference>
<proteinExistence type="predicted"/>
<dbReference type="Proteomes" id="UP001195724">
    <property type="component" value="Unassembled WGS sequence"/>
</dbReference>
<keyword evidence="5" id="KW-1185">Reference proteome</keyword>
<protein>
    <submittedName>
        <fullName evidence="3">Uncharacterized protein</fullName>
    </submittedName>
</protein>
<name>A0A8T8HV85_9PSEU</name>
<feature type="compositionally biased region" description="Low complexity" evidence="1">
    <location>
        <begin position="32"/>
        <end position="43"/>
    </location>
</feature>
<evidence type="ECO:0000313" key="4">
    <source>
        <dbReference type="Proteomes" id="UP000671828"/>
    </source>
</evidence>